<dbReference type="SUPFAM" id="SSF46785">
    <property type="entry name" value="Winged helix' DNA-binding domain"/>
    <property type="match status" value="1"/>
</dbReference>
<dbReference type="SUPFAM" id="SSF100950">
    <property type="entry name" value="NagB/RpiA/CoA transferase-like"/>
    <property type="match status" value="1"/>
</dbReference>
<dbReference type="Gene3D" id="1.10.10.10">
    <property type="entry name" value="Winged helix-like DNA-binding domain superfamily/Winged helix DNA-binding domain"/>
    <property type="match status" value="1"/>
</dbReference>
<dbReference type="PROSITE" id="PS00894">
    <property type="entry name" value="HTH_DEOR_1"/>
    <property type="match status" value="1"/>
</dbReference>
<comment type="caution">
    <text evidence="5">The sequence shown here is derived from an EMBL/GenBank/DDBJ whole genome shotgun (WGS) entry which is preliminary data.</text>
</comment>
<dbReference type="Pfam" id="PF08220">
    <property type="entry name" value="HTH_DeoR"/>
    <property type="match status" value="1"/>
</dbReference>
<protein>
    <submittedName>
        <fullName evidence="5">DeoR family transcriptional regulator</fullName>
    </submittedName>
</protein>
<evidence type="ECO:0000313" key="5">
    <source>
        <dbReference type="EMBL" id="GIP53039.1"/>
    </source>
</evidence>
<dbReference type="InterPro" id="IPR036388">
    <property type="entry name" value="WH-like_DNA-bd_sf"/>
</dbReference>
<dbReference type="InterPro" id="IPR001034">
    <property type="entry name" value="DeoR_HTH"/>
</dbReference>
<sequence>MSLSHEERRETILAQLGTEGKVQVHALAVSFNVSTETIRRDLDRLEKEGKLRKVYGGAVLARSEQTEPAFIKRSRMHSGEKQMIGKLAASLIHDGETILLDNGTTTIEIMKQLKDRSDVTVITNSVPILNLALKEFKGKIIFTGGEVNAKFQAATGPMVYELLDQFKVNKAFISAGGISMSDGITDFHPEEAGVSRKMMQRAEEAILVADHSKFGVTTFAKICSIEDISMIITDASCPQEWLDTLQRLDVEVLTGKSPKRRKNQ</sequence>
<dbReference type="InterPro" id="IPR050313">
    <property type="entry name" value="Carb_Metab_HTH_regulators"/>
</dbReference>
<dbReference type="InterPro" id="IPR018356">
    <property type="entry name" value="Tscrpt_reg_HTH_DeoR_CS"/>
</dbReference>
<evidence type="ECO:0000313" key="6">
    <source>
        <dbReference type="Proteomes" id="UP000679992"/>
    </source>
</evidence>
<gene>
    <name evidence="5" type="ORF">J42TS3_20740</name>
</gene>
<evidence type="ECO:0000256" key="1">
    <source>
        <dbReference type="ARBA" id="ARBA00023015"/>
    </source>
</evidence>
<dbReference type="Pfam" id="PF00455">
    <property type="entry name" value="DeoRC"/>
    <property type="match status" value="1"/>
</dbReference>
<proteinExistence type="predicted"/>
<reference evidence="5 6" key="1">
    <citation type="submission" date="2021-03" db="EMBL/GenBank/DDBJ databases">
        <title>Antimicrobial resistance genes in bacteria isolated from Japanese honey, and their potential for conferring macrolide and lincosamide resistance in the American foulbrood pathogen Paenibacillus larvae.</title>
        <authorList>
            <person name="Okamoto M."/>
            <person name="Kumagai M."/>
            <person name="Kanamori H."/>
            <person name="Takamatsu D."/>
        </authorList>
    </citation>
    <scope>NUCLEOTIDE SEQUENCE [LARGE SCALE GENOMIC DNA]</scope>
    <source>
        <strain evidence="5 6">J42TS3</strain>
    </source>
</reference>
<evidence type="ECO:0000256" key="3">
    <source>
        <dbReference type="ARBA" id="ARBA00023163"/>
    </source>
</evidence>
<keyword evidence="6" id="KW-1185">Reference proteome</keyword>
<name>A0ABQ4MAM1_9BACL</name>
<organism evidence="5 6">
    <name type="scientific">Paenibacillus vini</name>
    <dbReference type="NCBI Taxonomy" id="1476024"/>
    <lineage>
        <taxon>Bacteria</taxon>
        <taxon>Bacillati</taxon>
        <taxon>Bacillota</taxon>
        <taxon>Bacilli</taxon>
        <taxon>Bacillales</taxon>
        <taxon>Paenibacillaceae</taxon>
        <taxon>Paenibacillus</taxon>
    </lineage>
</organism>
<keyword evidence="1" id="KW-0805">Transcription regulation</keyword>
<dbReference type="Proteomes" id="UP000679992">
    <property type="component" value="Unassembled WGS sequence"/>
</dbReference>
<dbReference type="PANTHER" id="PTHR30363">
    <property type="entry name" value="HTH-TYPE TRANSCRIPTIONAL REGULATOR SRLR-RELATED"/>
    <property type="match status" value="1"/>
</dbReference>
<dbReference type="SMART" id="SM00420">
    <property type="entry name" value="HTH_DEOR"/>
    <property type="match status" value="1"/>
</dbReference>
<dbReference type="Gene3D" id="3.40.50.1360">
    <property type="match status" value="1"/>
</dbReference>
<dbReference type="RefSeq" id="WP_211022861.1">
    <property type="nucleotide sequence ID" value="NZ_BOSL01000005.1"/>
</dbReference>
<feature type="domain" description="HTH deoR-type" evidence="4">
    <location>
        <begin position="5"/>
        <end position="60"/>
    </location>
</feature>
<dbReference type="PROSITE" id="PS51000">
    <property type="entry name" value="HTH_DEOR_2"/>
    <property type="match status" value="1"/>
</dbReference>
<dbReference type="PANTHER" id="PTHR30363:SF44">
    <property type="entry name" value="AGA OPERON TRANSCRIPTIONAL REPRESSOR-RELATED"/>
    <property type="match status" value="1"/>
</dbReference>
<evidence type="ECO:0000259" key="4">
    <source>
        <dbReference type="PROSITE" id="PS51000"/>
    </source>
</evidence>
<dbReference type="PRINTS" id="PR00037">
    <property type="entry name" value="HTHLACR"/>
</dbReference>
<dbReference type="EMBL" id="BOSL01000005">
    <property type="protein sequence ID" value="GIP53039.1"/>
    <property type="molecule type" value="Genomic_DNA"/>
</dbReference>
<dbReference type="InterPro" id="IPR036390">
    <property type="entry name" value="WH_DNA-bd_sf"/>
</dbReference>
<dbReference type="InterPro" id="IPR014036">
    <property type="entry name" value="DeoR-like_C"/>
</dbReference>
<keyword evidence="3" id="KW-0804">Transcription</keyword>
<evidence type="ECO:0000256" key="2">
    <source>
        <dbReference type="ARBA" id="ARBA00023125"/>
    </source>
</evidence>
<dbReference type="InterPro" id="IPR037171">
    <property type="entry name" value="NagB/RpiA_transferase-like"/>
</dbReference>
<dbReference type="SMART" id="SM01134">
    <property type="entry name" value="DeoRC"/>
    <property type="match status" value="1"/>
</dbReference>
<keyword evidence="2" id="KW-0238">DNA-binding</keyword>
<accession>A0ABQ4MAM1</accession>